<evidence type="ECO:0000259" key="6">
    <source>
        <dbReference type="PROSITE" id="PS00388"/>
    </source>
</evidence>
<dbReference type="NCBIfam" id="NF003075">
    <property type="entry name" value="PRK03996.1"/>
    <property type="match status" value="1"/>
</dbReference>
<dbReference type="SMART" id="SM00948">
    <property type="entry name" value="Proteasome_A_N"/>
    <property type="match status" value="1"/>
</dbReference>
<dbReference type="Gene3D" id="3.60.20.10">
    <property type="entry name" value="Glutamine Phosphoribosylpyrophosphate, subunit 1, domain 1"/>
    <property type="match status" value="1"/>
</dbReference>
<dbReference type="GO" id="GO:0005737">
    <property type="term" value="C:cytoplasm"/>
    <property type="evidence" value="ECO:0007669"/>
    <property type="project" value="UniProtKB-SubCell"/>
</dbReference>
<evidence type="ECO:0000256" key="3">
    <source>
        <dbReference type="PROSITE-ProRule" id="PRU00808"/>
    </source>
</evidence>
<dbReference type="InterPro" id="IPR000426">
    <property type="entry name" value="Proteasome_asu_N"/>
</dbReference>
<dbReference type="InterPro" id="IPR023332">
    <property type="entry name" value="Proteasome_alpha-type"/>
</dbReference>
<dbReference type="GO" id="GO:0016787">
    <property type="term" value="F:hydrolase activity"/>
    <property type="evidence" value="ECO:0007669"/>
    <property type="project" value="UniProtKB-KW"/>
</dbReference>
<comment type="subunit">
    <text evidence="4">The 26S proteasome consists of a 20S proteasome core and two 19S regulatory subunits.</text>
</comment>
<dbReference type="PROSITE" id="PS51475">
    <property type="entry name" value="PROTEASOME_ALPHA_2"/>
    <property type="match status" value="1"/>
</dbReference>
<evidence type="ECO:0000256" key="4">
    <source>
        <dbReference type="RuleBase" id="RU000551"/>
    </source>
</evidence>
<feature type="domain" description="Proteasome alpha-type subunits" evidence="6">
    <location>
        <begin position="5"/>
        <end position="27"/>
    </location>
</feature>
<keyword evidence="1 4" id="KW-0963">Cytoplasm</keyword>
<proteinExistence type="inferred from homology"/>
<comment type="similarity">
    <text evidence="3 4">Belongs to the peptidase T1A family.</text>
</comment>
<dbReference type="Pfam" id="PF00227">
    <property type="entry name" value="Proteasome"/>
    <property type="match status" value="1"/>
</dbReference>
<dbReference type="EMBL" id="CP119902">
    <property type="protein sequence ID" value="WFD23350.1"/>
    <property type="molecule type" value="Genomic_DNA"/>
</dbReference>
<organism evidence="7 8">
    <name type="scientific">Malassezia equina</name>
    <dbReference type="NCBI Taxonomy" id="1381935"/>
    <lineage>
        <taxon>Eukaryota</taxon>
        <taxon>Fungi</taxon>
        <taxon>Dikarya</taxon>
        <taxon>Basidiomycota</taxon>
        <taxon>Ustilaginomycotina</taxon>
        <taxon>Malasseziomycetes</taxon>
        <taxon>Malasseziales</taxon>
        <taxon>Malasseziaceae</taxon>
        <taxon>Malassezia</taxon>
    </lineage>
</organism>
<feature type="compositionally biased region" description="Low complexity" evidence="5">
    <location>
        <begin position="266"/>
        <end position="276"/>
    </location>
</feature>
<reference evidence="7" key="1">
    <citation type="submission" date="2023-03" db="EMBL/GenBank/DDBJ databases">
        <title>Mating type loci evolution in Malassezia.</title>
        <authorList>
            <person name="Coelho M.A."/>
        </authorList>
    </citation>
    <scope>NUCLEOTIDE SEQUENCE</scope>
    <source>
        <strain evidence="7">CBS 12830</strain>
    </source>
</reference>
<dbReference type="CDD" id="cd03755">
    <property type="entry name" value="proteasome_alpha_type_7"/>
    <property type="match status" value="1"/>
</dbReference>
<name>A0AAF0J3W4_9BASI</name>
<feature type="region of interest" description="Disordered" evidence="5">
    <location>
        <begin position="266"/>
        <end position="285"/>
    </location>
</feature>
<evidence type="ECO:0000313" key="8">
    <source>
        <dbReference type="Proteomes" id="UP001214415"/>
    </source>
</evidence>
<keyword evidence="2 3" id="KW-0647">Proteasome</keyword>
<dbReference type="Pfam" id="PF10584">
    <property type="entry name" value="Proteasome_A_N"/>
    <property type="match status" value="1"/>
</dbReference>
<evidence type="ECO:0000313" key="7">
    <source>
        <dbReference type="EMBL" id="WFD23350.1"/>
    </source>
</evidence>
<gene>
    <name evidence="7" type="primary">PRE6</name>
    <name evidence="7" type="ORF">MEQU1_002039</name>
</gene>
<evidence type="ECO:0000256" key="5">
    <source>
        <dbReference type="SAM" id="MobiDB-lite"/>
    </source>
</evidence>
<dbReference type="SUPFAM" id="SSF56235">
    <property type="entry name" value="N-terminal nucleophile aminohydrolases (Ntn hydrolases)"/>
    <property type="match status" value="1"/>
</dbReference>
<dbReference type="PROSITE" id="PS00388">
    <property type="entry name" value="PROTEASOME_ALPHA_1"/>
    <property type="match status" value="1"/>
</dbReference>
<dbReference type="InterPro" id="IPR029055">
    <property type="entry name" value="Ntn_hydrolases_N"/>
</dbReference>
<dbReference type="FunFam" id="3.60.20.10:FF:000004">
    <property type="entry name" value="Proteasome subunit alpha type-4"/>
    <property type="match status" value="1"/>
</dbReference>
<evidence type="ECO:0000256" key="1">
    <source>
        <dbReference type="ARBA" id="ARBA00022490"/>
    </source>
</evidence>
<dbReference type="InterPro" id="IPR050115">
    <property type="entry name" value="Proteasome_alpha"/>
</dbReference>
<dbReference type="AlphaFoldDB" id="A0AAF0J3W4"/>
<protein>
    <recommendedName>
        <fullName evidence="4">Proteasome subunit alpha type</fullName>
    </recommendedName>
</protein>
<comment type="subcellular location">
    <subcellularLocation>
        <location evidence="4">Cytoplasm</location>
    </subcellularLocation>
    <subcellularLocation>
        <location evidence="4">Nucleus</location>
    </subcellularLocation>
</comment>
<dbReference type="Proteomes" id="UP001214415">
    <property type="component" value="Chromosome 3"/>
</dbReference>
<dbReference type="GO" id="GO:0019773">
    <property type="term" value="C:proteasome core complex, alpha-subunit complex"/>
    <property type="evidence" value="ECO:0007669"/>
    <property type="project" value="UniProtKB-UniRule"/>
</dbReference>
<dbReference type="PANTHER" id="PTHR11599">
    <property type="entry name" value="PROTEASOME SUBUNIT ALPHA/BETA"/>
    <property type="match status" value="1"/>
</dbReference>
<dbReference type="GO" id="GO:0005634">
    <property type="term" value="C:nucleus"/>
    <property type="evidence" value="ECO:0007669"/>
    <property type="project" value="UniProtKB-SubCell"/>
</dbReference>
<dbReference type="InterPro" id="IPR001353">
    <property type="entry name" value="Proteasome_sua/b"/>
</dbReference>
<evidence type="ECO:0000256" key="2">
    <source>
        <dbReference type="ARBA" id="ARBA00022942"/>
    </source>
</evidence>
<keyword evidence="4" id="KW-0539">Nucleus</keyword>
<dbReference type="GO" id="GO:0006511">
    <property type="term" value="P:ubiquitin-dependent protein catabolic process"/>
    <property type="evidence" value="ECO:0007669"/>
    <property type="project" value="InterPro"/>
</dbReference>
<sequence>MSRSYDRALTVFSPDGHLFQVDYALEAVRKGTCAVRTATANDQVGIRGKDVAVLGVERKSLQQLQDPRTVRKTAMLDDHICLAFAGLNADARILIDRARIECQSHRLTVEDPVTVDYITRHIAGIQQKYTQSGGMRPFGISTLIIGFDHSDSVPRLYQTEPSGMFSAWKANAIGRSSKTVREFLEKNYKEDMGEDEVVKLAVKSLLEVVQTGAKSTYAQLTPDIEITVMTGHGQMKILALEDVEAIVKVIESEYEAEAERRRTRLAATASAEASMSGGQTDGFST</sequence>
<keyword evidence="8" id="KW-1185">Reference proteome</keyword>
<keyword evidence="7" id="KW-0378">Hydrolase</keyword>
<accession>A0AAF0J3W4</accession>